<feature type="transmembrane region" description="Helical" evidence="8">
    <location>
        <begin position="557"/>
        <end position="581"/>
    </location>
</feature>
<keyword evidence="3" id="KW-1003">Cell membrane</keyword>
<feature type="transmembrane region" description="Helical" evidence="8">
    <location>
        <begin position="26"/>
        <end position="48"/>
    </location>
</feature>
<dbReference type="InterPro" id="IPR000515">
    <property type="entry name" value="MetI-like"/>
</dbReference>
<evidence type="ECO:0000256" key="5">
    <source>
        <dbReference type="ARBA" id="ARBA00022692"/>
    </source>
</evidence>
<dbReference type="OrthoDB" id="57323at2"/>
<dbReference type="SUPFAM" id="SSF161098">
    <property type="entry name" value="MetI-like"/>
    <property type="match status" value="2"/>
</dbReference>
<dbReference type="STRING" id="86416.Clopa_1293"/>
<feature type="transmembrane region" description="Helical" evidence="8">
    <location>
        <begin position="497"/>
        <end position="523"/>
    </location>
</feature>
<evidence type="ECO:0000256" key="8">
    <source>
        <dbReference type="RuleBase" id="RU363032"/>
    </source>
</evidence>
<dbReference type="PATRIC" id="fig|86416.3.peg.1293"/>
<evidence type="ECO:0000256" key="7">
    <source>
        <dbReference type="ARBA" id="ARBA00023136"/>
    </source>
</evidence>
<sequence length="614" mass="67179">MKKILRSGSMIISSNKKLFVRFGEKFGEVFGIIAMTVIVVYPLAALLLQSIFPHIFDKISSITPSLANLLSVFTDKSNFLALSNSIIIGLLAAVIAVILGTFSSIAIHHMPDAAANIFNSLIWIAFFMPSYVIAEGWMLLMQDGGILSQIFGLPFGWSAWFFTRYGLALIMGLRFFTYVYFSMHQALKNIGTELLNAGKIGGATRSQLFFKVTLPLLTPALLAGASIAFAEGFGDFGIAAAITPNSHIPLLTYQIYSSLNQDPVNYSVAASLSVIEVLVTSAAIGLQFMIMRKKSYVTTPSFKKTDNSSEKYGNKCRYYSIFFVGMVIIIILSFVLPLMSNICASLWKVWSNGINSSNWTFAHYRDAIQINGDGYASLLRSITYSAIVAIVAVPFAVILAYQLIFKHSLTSKFLNILNMSTLAIPGVVLAAGFVFAWNAVWLIPLNLVLYGTPICLAMAYLAGALPYSIRLQTGALSTLPPNLLKSAKAFGANNMQIIFKIIVPLVSTTTISTFFMSFAGIMFELPAASLLYPPGQPPFSVVVQSRFNSSDWSNGSALTIIGILIVFLVFLLTRSVIWFMGHTKLHLSAEKIIDTTNVTSESNPVQTVEDIKEF</sequence>
<proteinExistence type="inferred from homology"/>
<dbReference type="PANTHER" id="PTHR43357:SF3">
    <property type="entry name" value="FE(3+)-TRANSPORT SYSTEM PERMEASE PROTEIN FBPB 2"/>
    <property type="match status" value="1"/>
</dbReference>
<feature type="transmembrane region" description="Helical" evidence="8">
    <location>
        <begin position="160"/>
        <end position="181"/>
    </location>
</feature>
<dbReference type="CDD" id="cd06261">
    <property type="entry name" value="TM_PBP2"/>
    <property type="match status" value="2"/>
</dbReference>
<gene>
    <name evidence="10" type="ORF">Clopa_1293</name>
</gene>
<comment type="similarity">
    <text evidence="8">Belongs to the binding-protein-dependent transport system permease family.</text>
</comment>
<keyword evidence="5 8" id="KW-0812">Transmembrane</keyword>
<protein>
    <submittedName>
        <fullName evidence="10">ABC-type Fe3+ transport system, permease component</fullName>
    </submittedName>
</protein>
<feature type="transmembrane region" description="Helical" evidence="8">
    <location>
        <begin position="318"/>
        <end position="339"/>
    </location>
</feature>
<dbReference type="PROSITE" id="PS50928">
    <property type="entry name" value="ABC_TM1"/>
    <property type="match status" value="2"/>
</dbReference>
<evidence type="ECO:0000313" key="10">
    <source>
        <dbReference type="EMBL" id="AGK96280.1"/>
    </source>
</evidence>
<feature type="transmembrane region" description="Helical" evidence="8">
    <location>
        <begin position="416"/>
        <end position="441"/>
    </location>
</feature>
<dbReference type="AlphaFoldDB" id="R4K9G2"/>
<accession>R4K9G2</accession>
<dbReference type="HOGENOM" id="CLU_021838_2_0_9"/>
<feature type="transmembrane region" description="Helical" evidence="8">
    <location>
        <begin position="208"/>
        <end position="230"/>
    </location>
</feature>
<dbReference type="RefSeq" id="WP_015614603.1">
    <property type="nucleotide sequence ID" value="NC_021182.1"/>
</dbReference>
<feature type="transmembrane region" description="Helical" evidence="8">
    <location>
        <begin position="447"/>
        <end position="467"/>
    </location>
</feature>
<evidence type="ECO:0000313" key="11">
    <source>
        <dbReference type="Proteomes" id="UP000013523"/>
    </source>
</evidence>
<dbReference type="eggNOG" id="COG1178">
    <property type="taxonomic scope" value="Bacteria"/>
</dbReference>
<evidence type="ECO:0000259" key="9">
    <source>
        <dbReference type="PROSITE" id="PS50928"/>
    </source>
</evidence>
<reference evidence="10 11" key="1">
    <citation type="submission" date="2012-01" db="EMBL/GenBank/DDBJ databases">
        <title>Complete sequence of chromosome of Clostridium pasteurianum BC1.</title>
        <authorList>
            <consortium name="US DOE Joint Genome Institute"/>
            <person name="Lucas S."/>
            <person name="Han J."/>
            <person name="Lapidus A."/>
            <person name="Cheng J.-F."/>
            <person name="Goodwin L."/>
            <person name="Pitluck S."/>
            <person name="Peters L."/>
            <person name="Mikhailova N."/>
            <person name="Teshima H."/>
            <person name="Detter J.C."/>
            <person name="Han C."/>
            <person name="Tapia R."/>
            <person name="Land M."/>
            <person name="Hauser L."/>
            <person name="Kyrpides N."/>
            <person name="Ivanova N."/>
            <person name="Pagani I."/>
            <person name="Dunn J."/>
            <person name="Taghavi S."/>
            <person name="Francis A."/>
            <person name="van der Lelie D."/>
            <person name="Woyke T."/>
        </authorList>
    </citation>
    <scope>NUCLEOTIDE SEQUENCE [LARGE SCALE GENOMIC DNA]</scope>
    <source>
        <strain evidence="10 11">BC1</strain>
    </source>
</reference>
<keyword evidence="7 8" id="KW-0472">Membrane</keyword>
<evidence type="ECO:0000256" key="4">
    <source>
        <dbReference type="ARBA" id="ARBA00022519"/>
    </source>
</evidence>
<comment type="subcellular location">
    <subcellularLocation>
        <location evidence="1">Cell inner membrane</location>
        <topology evidence="1">Multi-pass membrane protein</topology>
    </subcellularLocation>
    <subcellularLocation>
        <location evidence="8">Cell membrane</location>
        <topology evidence="8">Multi-pass membrane protein</topology>
    </subcellularLocation>
</comment>
<dbReference type="InterPro" id="IPR035906">
    <property type="entry name" value="MetI-like_sf"/>
</dbReference>
<dbReference type="KEGG" id="cpas:Clopa_1293"/>
<dbReference type="EMBL" id="CP003261">
    <property type="protein sequence ID" value="AGK96280.1"/>
    <property type="molecule type" value="Genomic_DNA"/>
</dbReference>
<dbReference type="GO" id="GO:0005886">
    <property type="term" value="C:plasma membrane"/>
    <property type="evidence" value="ECO:0007669"/>
    <property type="project" value="UniProtKB-SubCell"/>
</dbReference>
<dbReference type="PANTHER" id="PTHR43357">
    <property type="entry name" value="INNER MEMBRANE ABC TRANSPORTER PERMEASE PROTEIN YDCV"/>
    <property type="match status" value="1"/>
</dbReference>
<dbReference type="Gene3D" id="1.10.3720.10">
    <property type="entry name" value="MetI-like"/>
    <property type="match status" value="2"/>
</dbReference>
<evidence type="ECO:0000256" key="1">
    <source>
        <dbReference type="ARBA" id="ARBA00004429"/>
    </source>
</evidence>
<name>R4K9G2_CLOPA</name>
<keyword evidence="6 8" id="KW-1133">Transmembrane helix</keyword>
<evidence type="ECO:0000256" key="3">
    <source>
        <dbReference type="ARBA" id="ARBA00022475"/>
    </source>
</evidence>
<evidence type="ECO:0000256" key="6">
    <source>
        <dbReference type="ARBA" id="ARBA00022989"/>
    </source>
</evidence>
<keyword evidence="2 8" id="KW-0813">Transport</keyword>
<dbReference type="Proteomes" id="UP000013523">
    <property type="component" value="Chromosome"/>
</dbReference>
<feature type="domain" description="ABC transmembrane type-1" evidence="9">
    <location>
        <begin position="82"/>
        <end position="287"/>
    </location>
</feature>
<keyword evidence="4" id="KW-0997">Cell inner membrane</keyword>
<feature type="transmembrane region" description="Helical" evidence="8">
    <location>
        <begin position="382"/>
        <end position="404"/>
    </location>
</feature>
<keyword evidence="11" id="KW-1185">Reference proteome</keyword>
<feature type="transmembrane region" description="Helical" evidence="8">
    <location>
        <begin position="266"/>
        <end position="286"/>
    </location>
</feature>
<evidence type="ECO:0000256" key="2">
    <source>
        <dbReference type="ARBA" id="ARBA00022448"/>
    </source>
</evidence>
<feature type="transmembrane region" description="Helical" evidence="8">
    <location>
        <begin position="120"/>
        <end position="140"/>
    </location>
</feature>
<organism evidence="10 11">
    <name type="scientific">Clostridium pasteurianum BC1</name>
    <dbReference type="NCBI Taxonomy" id="86416"/>
    <lineage>
        <taxon>Bacteria</taxon>
        <taxon>Bacillati</taxon>
        <taxon>Bacillota</taxon>
        <taxon>Clostridia</taxon>
        <taxon>Eubacteriales</taxon>
        <taxon>Clostridiaceae</taxon>
        <taxon>Clostridium</taxon>
    </lineage>
</organism>
<dbReference type="Pfam" id="PF00528">
    <property type="entry name" value="BPD_transp_1"/>
    <property type="match status" value="2"/>
</dbReference>
<feature type="domain" description="ABC transmembrane type-1" evidence="9">
    <location>
        <begin position="378"/>
        <end position="573"/>
    </location>
</feature>
<feature type="transmembrane region" description="Helical" evidence="8">
    <location>
        <begin position="86"/>
        <end position="108"/>
    </location>
</feature>
<dbReference type="GO" id="GO:0055085">
    <property type="term" value="P:transmembrane transport"/>
    <property type="evidence" value="ECO:0007669"/>
    <property type="project" value="InterPro"/>
</dbReference>